<dbReference type="InterPro" id="IPR050185">
    <property type="entry name" value="Ub_carboxyl-term_hydrolase"/>
</dbReference>
<reference evidence="5" key="1">
    <citation type="submission" date="2022-01" db="EMBL/GenBank/DDBJ databases">
        <authorList>
            <person name="King R."/>
        </authorList>
    </citation>
    <scope>NUCLEOTIDE SEQUENCE</scope>
</reference>
<evidence type="ECO:0000259" key="4">
    <source>
        <dbReference type="PROSITE" id="PS50235"/>
    </source>
</evidence>
<proteinExistence type="predicted"/>
<keyword evidence="6" id="KW-1185">Reference proteome</keyword>
<reference evidence="5" key="2">
    <citation type="submission" date="2022-10" db="EMBL/GenBank/DDBJ databases">
        <authorList>
            <consortium name="ENA_rothamsted_submissions"/>
            <consortium name="culmorum"/>
            <person name="King R."/>
        </authorList>
    </citation>
    <scope>NUCLEOTIDE SEQUENCE</scope>
</reference>
<dbReference type="OrthoDB" id="8195082at2759"/>
<dbReference type="PROSITE" id="PS50235">
    <property type="entry name" value="USP_3"/>
    <property type="match status" value="1"/>
</dbReference>
<evidence type="ECO:0000256" key="1">
    <source>
        <dbReference type="ARBA" id="ARBA00000707"/>
    </source>
</evidence>
<comment type="catalytic activity">
    <reaction evidence="1">
        <text>Thiol-dependent hydrolysis of ester, thioester, amide, peptide and isopeptide bonds formed by the C-terminal Gly of ubiquitin (a 76-residue protein attached to proteins as an intracellular targeting signal).</text>
        <dbReference type="EC" id="3.4.19.12"/>
    </reaction>
</comment>
<dbReference type="GO" id="GO:0016579">
    <property type="term" value="P:protein deubiquitination"/>
    <property type="evidence" value="ECO:0007669"/>
    <property type="project" value="InterPro"/>
</dbReference>
<feature type="compositionally biased region" description="Polar residues" evidence="3">
    <location>
        <begin position="233"/>
        <end position="242"/>
    </location>
</feature>
<feature type="compositionally biased region" description="Basic and acidic residues" evidence="3">
    <location>
        <begin position="267"/>
        <end position="284"/>
    </location>
</feature>
<sequence length="284" mass="31232">MTPTQTTVIYGLPSQLCQLLSSSLSGRSLHLVVDGVSSNTIGINSGIPQGSILIGLDMSPYAAEDIVPCPYNLNAISNHSGTTYSGHYTSYCIRHVYTKIWHEYNGSLVSSISSNSLVSGDAYILFYQQEAHRKYEQRDGDSVKSYCSVADPDSTLRTVHYSADNYGMYNTVVEKHETLVHPAPAAHSAPVENLYSAPEQNVFSAPVQKVYSAPLAHACSSKLDERSEVFGTDSYTDYSDNNGFKEDSEDEKGSRSIPLDMSVEENSTPRKDLTSQRFMPLEKL</sequence>
<evidence type="ECO:0000313" key="5">
    <source>
        <dbReference type="EMBL" id="CAG9815495.1"/>
    </source>
</evidence>
<organism evidence="5 6">
    <name type="scientific">Phaedon cochleariae</name>
    <name type="common">Mustard beetle</name>
    <dbReference type="NCBI Taxonomy" id="80249"/>
    <lineage>
        <taxon>Eukaryota</taxon>
        <taxon>Metazoa</taxon>
        <taxon>Ecdysozoa</taxon>
        <taxon>Arthropoda</taxon>
        <taxon>Hexapoda</taxon>
        <taxon>Insecta</taxon>
        <taxon>Pterygota</taxon>
        <taxon>Neoptera</taxon>
        <taxon>Endopterygota</taxon>
        <taxon>Coleoptera</taxon>
        <taxon>Polyphaga</taxon>
        <taxon>Cucujiformia</taxon>
        <taxon>Chrysomeloidea</taxon>
        <taxon>Chrysomelidae</taxon>
        <taxon>Chrysomelinae</taxon>
        <taxon>Chrysomelini</taxon>
        <taxon>Phaedon</taxon>
    </lineage>
</organism>
<dbReference type="EMBL" id="OU896718">
    <property type="protein sequence ID" value="CAG9815495.1"/>
    <property type="molecule type" value="Genomic_DNA"/>
</dbReference>
<dbReference type="InterPro" id="IPR038765">
    <property type="entry name" value="Papain-like_cys_pep_sf"/>
</dbReference>
<dbReference type="Pfam" id="PF00443">
    <property type="entry name" value="UCH"/>
    <property type="match status" value="1"/>
</dbReference>
<dbReference type="PROSITE" id="PS00973">
    <property type="entry name" value="USP_2"/>
    <property type="match status" value="1"/>
</dbReference>
<dbReference type="PANTHER" id="PTHR21646:SF23">
    <property type="entry name" value="UBIQUITIN CARBOXYL-TERMINAL HYDROLASE USP2"/>
    <property type="match status" value="1"/>
</dbReference>
<evidence type="ECO:0000256" key="2">
    <source>
        <dbReference type="ARBA" id="ARBA00012759"/>
    </source>
</evidence>
<dbReference type="InterPro" id="IPR001394">
    <property type="entry name" value="Peptidase_C19_UCH"/>
</dbReference>
<evidence type="ECO:0000256" key="3">
    <source>
        <dbReference type="SAM" id="MobiDB-lite"/>
    </source>
</evidence>
<dbReference type="Gene3D" id="3.90.70.10">
    <property type="entry name" value="Cysteine proteinases"/>
    <property type="match status" value="1"/>
</dbReference>
<dbReference type="GO" id="GO:0004843">
    <property type="term" value="F:cysteine-type deubiquitinase activity"/>
    <property type="evidence" value="ECO:0007669"/>
    <property type="project" value="UniProtKB-EC"/>
</dbReference>
<feature type="region of interest" description="Disordered" evidence="3">
    <location>
        <begin position="232"/>
        <end position="284"/>
    </location>
</feature>
<feature type="domain" description="USP" evidence="4">
    <location>
        <begin position="1"/>
        <end position="130"/>
    </location>
</feature>
<feature type="compositionally biased region" description="Basic and acidic residues" evidence="3">
    <location>
        <begin position="243"/>
        <end position="254"/>
    </location>
</feature>
<dbReference type="SUPFAM" id="SSF54001">
    <property type="entry name" value="Cysteine proteinases"/>
    <property type="match status" value="1"/>
</dbReference>
<dbReference type="InterPro" id="IPR018200">
    <property type="entry name" value="USP_CS"/>
</dbReference>
<gene>
    <name evidence="5" type="ORF">PHAECO_LOCUS3218</name>
</gene>
<dbReference type="EC" id="3.4.19.12" evidence="2"/>
<dbReference type="AlphaFoldDB" id="A0A9N9SER0"/>
<protein>
    <recommendedName>
        <fullName evidence="2">ubiquitinyl hydrolase 1</fullName>
        <ecNumber evidence="2">3.4.19.12</ecNumber>
    </recommendedName>
</protein>
<dbReference type="InterPro" id="IPR028889">
    <property type="entry name" value="USP"/>
</dbReference>
<dbReference type="Proteomes" id="UP001153737">
    <property type="component" value="Chromosome 12"/>
</dbReference>
<accession>A0A9N9SER0</accession>
<name>A0A9N9SER0_PHACE</name>
<evidence type="ECO:0000313" key="6">
    <source>
        <dbReference type="Proteomes" id="UP001153737"/>
    </source>
</evidence>
<dbReference type="PANTHER" id="PTHR21646">
    <property type="entry name" value="UBIQUITIN CARBOXYL-TERMINAL HYDROLASE"/>
    <property type="match status" value="1"/>
</dbReference>